<evidence type="ECO:0000313" key="10">
    <source>
        <dbReference type="Proteomes" id="UP000085678"/>
    </source>
</evidence>
<accession>A0A1S3IQ96</accession>
<evidence type="ECO:0000256" key="4">
    <source>
        <dbReference type="ARBA" id="ARBA00022490"/>
    </source>
</evidence>
<evidence type="ECO:0000256" key="8">
    <source>
        <dbReference type="SAM" id="MobiDB-lite"/>
    </source>
</evidence>
<dbReference type="GeneID" id="106166395"/>
<organism evidence="10 11">
    <name type="scientific">Lingula anatina</name>
    <name type="common">Brachiopod</name>
    <name type="synonym">Lingula unguis</name>
    <dbReference type="NCBI Taxonomy" id="7574"/>
    <lineage>
        <taxon>Eukaryota</taxon>
        <taxon>Metazoa</taxon>
        <taxon>Spiralia</taxon>
        <taxon>Lophotrochozoa</taxon>
        <taxon>Brachiopoda</taxon>
        <taxon>Linguliformea</taxon>
        <taxon>Lingulata</taxon>
        <taxon>Lingulida</taxon>
        <taxon>Linguloidea</taxon>
        <taxon>Lingulidae</taxon>
        <taxon>Lingula</taxon>
    </lineage>
</organism>
<dbReference type="GO" id="GO:0032133">
    <property type="term" value="C:chromosome passenger complex"/>
    <property type="evidence" value="ECO:0007669"/>
    <property type="project" value="TreeGrafter"/>
</dbReference>
<evidence type="ECO:0000256" key="3">
    <source>
        <dbReference type="ARBA" id="ARBA00010042"/>
    </source>
</evidence>
<gene>
    <name evidence="11" type="primary">LOC106166395</name>
</gene>
<dbReference type="GO" id="GO:1990385">
    <property type="term" value="C:meiotic spindle midzone"/>
    <property type="evidence" value="ECO:0007669"/>
    <property type="project" value="TreeGrafter"/>
</dbReference>
<comment type="subcellular location">
    <subcellularLocation>
        <location evidence="2">Cytoplasm</location>
        <location evidence="2">Cytoskeleton</location>
        <location evidence="2">Spindle</location>
    </subcellularLocation>
    <subcellularLocation>
        <location evidence="1">Nucleus</location>
    </subcellularLocation>
</comment>
<feature type="compositionally biased region" description="Basic and acidic residues" evidence="8">
    <location>
        <begin position="901"/>
        <end position="1149"/>
    </location>
</feature>
<feature type="compositionally biased region" description="Basic and acidic residues" evidence="8">
    <location>
        <begin position="707"/>
        <end position="721"/>
    </location>
</feature>
<evidence type="ECO:0000256" key="1">
    <source>
        <dbReference type="ARBA" id="ARBA00004123"/>
    </source>
</evidence>
<evidence type="ECO:0000259" key="9">
    <source>
        <dbReference type="Pfam" id="PF03941"/>
    </source>
</evidence>
<name>A0A1S3IQ96_LINAN</name>
<evidence type="ECO:0000313" key="11">
    <source>
        <dbReference type="RefSeq" id="XP_013400395.1"/>
    </source>
</evidence>
<reference evidence="11" key="1">
    <citation type="submission" date="2025-08" db="UniProtKB">
        <authorList>
            <consortium name="RefSeq"/>
        </authorList>
    </citation>
    <scope>IDENTIFICATION</scope>
    <source>
        <tissue evidence="11">Gonads</tissue>
    </source>
</reference>
<protein>
    <submittedName>
        <fullName evidence="11">Inner centromere protein A</fullName>
    </submittedName>
</protein>
<feature type="compositionally biased region" description="Polar residues" evidence="8">
    <location>
        <begin position="579"/>
        <end position="588"/>
    </location>
</feature>
<dbReference type="GO" id="GO:0005634">
    <property type="term" value="C:nucleus"/>
    <property type="evidence" value="ECO:0007669"/>
    <property type="project" value="UniProtKB-SubCell"/>
</dbReference>
<dbReference type="InterPro" id="IPR005635">
    <property type="entry name" value="Inner_centromere_prot_ARK-bd"/>
</dbReference>
<feature type="compositionally biased region" description="Polar residues" evidence="8">
    <location>
        <begin position="522"/>
        <end position="534"/>
    </location>
</feature>
<feature type="compositionally biased region" description="Polar residues" evidence="8">
    <location>
        <begin position="634"/>
        <end position="671"/>
    </location>
</feature>
<feature type="compositionally biased region" description="Polar residues" evidence="8">
    <location>
        <begin position="883"/>
        <end position="899"/>
    </location>
</feature>
<feature type="compositionally biased region" description="Basic residues" evidence="8">
    <location>
        <begin position="420"/>
        <end position="429"/>
    </location>
</feature>
<dbReference type="OrthoDB" id="6123at2759"/>
<dbReference type="RefSeq" id="XP_013400395.1">
    <property type="nucleotide sequence ID" value="XM_013544941.1"/>
</dbReference>
<evidence type="ECO:0000256" key="5">
    <source>
        <dbReference type="ARBA" id="ARBA00022829"/>
    </source>
</evidence>
<feature type="compositionally biased region" description="Basic and acidic residues" evidence="8">
    <location>
        <begin position="187"/>
        <end position="199"/>
    </location>
</feature>
<evidence type="ECO:0000256" key="7">
    <source>
        <dbReference type="ARBA" id="ARBA00023242"/>
    </source>
</evidence>
<dbReference type="GO" id="GO:0030496">
    <property type="term" value="C:midbody"/>
    <property type="evidence" value="ECO:0007669"/>
    <property type="project" value="TreeGrafter"/>
</dbReference>
<dbReference type="PANTHER" id="PTHR13142:SF1">
    <property type="entry name" value="INNER CENTROMERE PROTEIN"/>
    <property type="match status" value="1"/>
</dbReference>
<feature type="region of interest" description="Disordered" evidence="8">
    <location>
        <begin position="260"/>
        <end position="303"/>
    </location>
</feature>
<dbReference type="InParanoid" id="A0A1S3IQ96"/>
<evidence type="ECO:0000256" key="2">
    <source>
        <dbReference type="ARBA" id="ARBA00004186"/>
    </source>
</evidence>
<feature type="region of interest" description="Disordered" evidence="8">
    <location>
        <begin position="393"/>
        <end position="441"/>
    </location>
</feature>
<dbReference type="Proteomes" id="UP000085678">
    <property type="component" value="Unplaced"/>
</dbReference>
<feature type="compositionally biased region" description="Basic residues" evidence="8">
    <location>
        <begin position="511"/>
        <end position="521"/>
    </location>
</feature>
<feature type="compositionally biased region" description="Low complexity" evidence="8">
    <location>
        <begin position="140"/>
        <end position="157"/>
    </location>
</feature>
<feature type="compositionally biased region" description="Polar residues" evidence="8">
    <location>
        <begin position="457"/>
        <end position="472"/>
    </location>
</feature>
<dbReference type="GO" id="GO:0000281">
    <property type="term" value="P:mitotic cytokinesis"/>
    <property type="evidence" value="ECO:0007669"/>
    <property type="project" value="TreeGrafter"/>
</dbReference>
<dbReference type="GO" id="GO:0051257">
    <property type="term" value="P:meiotic spindle midzone assembly"/>
    <property type="evidence" value="ECO:0007669"/>
    <property type="project" value="TreeGrafter"/>
</dbReference>
<dbReference type="Gene3D" id="1.20.5.2230">
    <property type="match status" value="1"/>
</dbReference>
<sequence>MVSIMAASAGRSGDGFNFHLTATQLIRQFANNAEDHFTWLEEILIEAKKAFKSPEVELLPKTPSAKRGRRRKKDDLSESDDNCKPPAKKASRATGKRKKTRKESVESVESSTSESIDMEPKEGSPVVEEETPPKRHVRPNTRSANTTGRTTRNSRNTRSNKDKVQEVVAPSPIMNMIDSVKAVEPTDDIKTPINDKENAEVGPGEPEDKLEVTELKAKNALKHVSPIKINTQAANSFQSPKFIKDFVAMKVKEKIHALEEFMRPGRGSPKQSATPVNDPQKSSDNMKTPVSKGSADTPQTPPTVVTKTLVKVKSRIGRTSDEAVKDTSNIQGEEKMETTIEVPEKMVPVSGDIQKEAVCVANLAVVEDTKKENEVLLKNRRSSITVLGVKSGLHRTSLTGKPGPRRSKSSRVSSSTQRSTRTKTIRKHIHKEEDNDSDDALVTESDLEDMVAKNENIPHQVTTAKSSPSAATPGSDRKVTRSKLRLKKPIKKDATSLASTPDKNQNPVRSTRTKVLSRHQTKCSSSDTESNGTPSKDAVFQVPTAPAPKARYSSTKDSPADRVRHLSNNRPIDRVQHIVQRSSPATSDSEGEVRRSTRTKQRQLHQQLHIAKPAVNSESSIVPATSKSEESESGRTTQSDSSSPPEVQQVKPNTPGSEQSKTPTVVSNTDYDASDDEATPVAQLEQPRRTTRTKTLRTRLSTQAQRKQPESSDEEAAHNEDAIPPQRTTRSKMRQNKPVPQVVCVSDADCENTPTNPQAPSSLTENAGRFTRSKMRKRPPASGSEDSDAVNPPEAKKMTREAMSSDEEARARTEEDTDKAMVQSETPCKTPGSDSDFHTPSSANNSDIVEKTPSPECPRNKVIRPHPASFLNALNQKKEALNSRGSVVTSFIQRNTPKKMTSKEIAEKKKAELEMKRQKDKDRLKKRDERINQKVEEQKRKREERMKKVQAIKEEKEKKEMELKRRLELKLHERQQLGDEVRDKAVRETKEKIRERQKKLQEAEERRKQEEAARLQKLQEQEEEAKRHDKMLERKKQYEEEERQRKIAESKKQQEERLAEIEKQRQEEVERLRLKKEEDDKLRERQREEREKELAREKAEREKAEFEKIKEKEKLEKERLEQEKEMEKQRLKEASKKDEEKRAKQEHSRHNQPHQNAPMKSKLNTTLESYDMTPPPAKRPYKLPDPDNYDINDLKSDESTDDEDQPRKRIPAWAQGAPLKAALINQHYHPPNMEDMFPVIEPPDLNAMFAKKKQRFNKRTSSAIWDSPLLKPGAF</sequence>
<feature type="compositionally biased region" description="Basic residues" evidence="8">
    <location>
        <begin position="480"/>
        <end position="490"/>
    </location>
</feature>
<evidence type="ECO:0000256" key="6">
    <source>
        <dbReference type="ARBA" id="ARBA00023212"/>
    </source>
</evidence>
<keyword evidence="6" id="KW-0206">Cytoskeleton</keyword>
<dbReference type="PANTHER" id="PTHR13142">
    <property type="entry name" value="INNER CENTROMERE PROTEIN"/>
    <property type="match status" value="1"/>
</dbReference>
<feature type="compositionally biased region" description="Polar residues" evidence="8">
    <location>
        <begin position="838"/>
        <end position="847"/>
    </location>
</feature>
<feature type="region of interest" description="Disordered" evidence="8">
    <location>
        <begin position="455"/>
        <end position="1212"/>
    </location>
</feature>
<feature type="domain" description="Inner centromere protein ARK-binding" evidence="9">
    <location>
        <begin position="1193"/>
        <end position="1249"/>
    </location>
</feature>
<feature type="region of interest" description="Disordered" evidence="8">
    <location>
        <begin position="56"/>
        <end position="208"/>
    </location>
</feature>
<proteinExistence type="inferred from homology"/>
<feature type="compositionally biased region" description="Polar residues" evidence="8">
    <location>
        <begin position="269"/>
        <end position="288"/>
    </location>
</feature>
<keyword evidence="5" id="KW-0159">Chromosome partition</keyword>
<feature type="compositionally biased region" description="Polar residues" evidence="8">
    <location>
        <begin position="616"/>
        <end position="626"/>
    </location>
</feature>
<keyword evidence="10" id="KW-1185">Reference proteome</keyword>
<keyword evidence="4" id="KW-0963">Cytoplasm</keyword>
<feature type="compositionally biased region" description="Polar residues" evidence="8">
    <location>
        <begin position="752"/>
        <end position="765"/>
    </location>
</feature>
<feature type="compositionally biased region" description="Low complexity" evidence="8">
    <location>
        <begin position="410"/>
        <end position="419"/>
    </location>
</feature>
<dbReference type="STRING" id="7574.A0A1S3IQ96"/>
<dbReference type="Pfam" id="PF03941">
    <property type="entry name" value="INCENP_ARK-bind"/>
    <property type="match status" value="1"/>
</dbReference>
<comment type="similarity">
    <text evidence="3">Belongs to the INCENP family.</text>
</comment>
<feature type="compositionally biased region" description="Polar residues" evidence="8">
    <location>
        <begin position="496"/>
        <end position="510"/>
    </location>
</feature>
<dbReference type="GO" id="GO:0051310">
    <property type="term" value="P:metaphase chromosome alignment"/>
    <property type="evidence" value="ECO:0007669"/>
    <property type="project" value="TreeGrafter"/>
</dbReference>
<keyword evidence="7" id="KW-0539">Nucleus</keyword>
<dbReference type="KEGG" id="lak:106166395"/>
<dbReference type="AlphaFoldDB" id="A0A1S3IQ96"/>
<feature type="compositionally biased region" description="Basic residues" evidence="8">
    <location>
        <begin position="86"/>
        <end position="101"/>
    </location>
</feature>
<dbReference type="GO" id="GO:0000776">
    <property type="term" value="C:kinetochore"/>
    <property type="evidence" value="ECO:0007669"/>
    <property type="project" value="TreeGrafter"/>
</dbReference>